<gene>
    <name evidence="1" type="ORF">ASPCAL09420</name>
</gene>
<name>A0A0U5GV60_ASPCI</name>
<organism evidence="1 2">
    <name type="scientific">Aspergillus calidoustus</name>
    <dbReference type="NCBI Taxonomy" id="454130"/>
    <lineage>
        <taxon>Eukaryota</taxon>
        <taxon>Fungi</taxon>
        <taxon>Dikarya</taxon>
        <taxon>Ascomycota</taxon>
        <taxon>Pezizomycotina</taxon>
        <taxon>Eurotiomycetes</taxon>
        <taxon>Eurotiomycetidae</taxon>
        <taxon>Eurotiales</taxon>
        <taxon>Aspergillaceae</taxon>
        <taxon>Aspergillus</taxon>
        <taxon>Aspergillus subgen. Nidulantes</taxon>
    </lineage>
</organism>
<dbReference type="EMBL" id="CDMC01000007">
    <property type="protein sequence ID" value="CEN62791.1"/>
    <property type="molecule type" value="Genomic_DNA"/>
</dbReference>
<keyword evidence="2" id="KW-1185">Reference proteome</keyword>
<evidence type="ECO:0000313" key="2">
    <source>
        <dbReference type="Proteomes" id="UP000054771"/>
    </source>
</evidence>
<protein>
    <submittedName>
        <fullName evidence="1">Uncharacterized protein</fullName>
    </submittedName>
</protein>
<dbReference type="Proteomes" id="UP000054771">
    <property type="component" value="Unassembled WGS sequence"/>
</dbReference>
<dbReference type="AlphaFoldDB" id="A0A0U5GV60"/>
<proteinExistence type="predicted"/>
<reference evidence="2" key="1">
    <citation type="journal article" date="2016" name="Genome Announc.">
        <title>Draft genome sequences of fungus Aspergillus calidoustus.</title>
        <authorList>
            <person name="Horn F."/>
            <person name="Linde J."/>
            <person name="Mattern D.J."/>
            <person name="Walther G."/>
            <person name="Guthke R."/>
            <person name="Scherlach K."/>
            <person name="Martin K."/>
            <person name="Brakhage A.A."/>
            <person name="Petzke L."/>
            <person name="Valiante V."/>
        </authorList>
    </citation>
    <scope>NUCLEOTIDE SEQUENCE [LARGE SCALE GENOMIC DNA]</scope>
    <source>
        <strain evidence="2">SF006504</strain>
    </source>
</reference>
<evidence type="ECO:0000313" key="1">
    <source>
        <dbReference type="EMBL" id="CEN62791.1"/>
    </source>
</evidence>
<sequence length="136" mass="15080">MIHHCREDQVGARSLTLVFSRGRLKSCVSQVAIVHAGYGELAVRTRGCRSAYLQAAQRVYSVIPFPSSLRQNDFQGSNCRMAGPVSHERDETIRRHLHPGSNLEHLTPVWMWSQAEPEEINDGAEGVRELGSAKAG</sequence>
<accession>A0A0U5GV60</accession>